<dbReference type="InterPro" id="IPR001387">
    <property type="entry name" value="Cro/C1-type_HTH"/>
</dbReference>
<evidence type="ECO:0000313" key="3">
    <source>
        <dbReference type="EMBL" id="MCL9809973.1"/>
    </source>
</evidence>
<evidence type="ECO:0000313" key="4">
    <source>
        <dbReference type="Proteomes" id="UP001317191"/>
    </source>
</evidence>
<keyword evidence="4" id="KW-1185">Reference proteome</keyword>
<protein>
    <submittedName>
        <fullName evidence="3">XRE family transcriptional regulator</fullName>
    </submittedName>
</protein>
<dbReference type="InterPro" id="IPR010982">
    <property type="entry name" value="Lambda_DNA-bd_dom_sf"/>
</dbReference>
<proteinExistence type="inferred from homology"/>
<sequence length="351" mass="40045">MKEIVAKRIKSARGLAGLSLRELSEKLDGLVSYNAISKYEKAEMMPDSKVLLQLAKVLNVKLDYFFRPFTISIENIEFRKKSKLGVKKVTSIKEEVTDIITRYIEVEQFLNLESNFNNPIKNISIPDGNAVEQAVNQLIKDWNIGINALPNVIELLEDKEIKVIEIDADEDFDGFSGWATGNIPVIVINSKFSVERKRFTALHELGHLLLSFNSNLVEKEIERLCHRFAGAMLMPKETFLLELGAQRNKISLSELIAIKETYGISIQAIMARAKDLGVISEERYINFRRWINEDPSRKKEIDLGKFQGRESSTRFKQLLYRATAEDLVSLNKAASLANMKLADFRKEFVLL</sequence>
<evidence type="ECO:0000259" key="2">
    <source>
        <dbReference type="PROSITE" id="PS50943"/>
    </source>
</evidence>
<gene>
    <name evidence="3" type="ORF">NAT50_11455</name>
</gene>
<dbReference type="SUPFAM" id="SSF47413">
    <property type="entry name" value="lambda repressor-like DNA-binding domains"/>
    <property type="match status" value="1"/>
</dbReference>
<dbReference type="Proteomes" id="UP001317191">
    <property type="component" value="Unassembled WGS sequence"/>
</dbReference>
<accession>A0ABT0TR57</accession>
<dbReference type="InterPro" id="IPR010359">
    <property type="entry name" value="IrrE_HExxH"/>
</dbReference>
<feature type="domain" description="HTH cro/C1-type" evidence="2">
    <location>
        <begin position="9"/>
        <end position="65"/>
    </location>
</feature>
<reference evidence="3 4" key="1">
    <citation type="submission" date="2022-05" db="EMBL/GenBank/DDBJ databases">
        <title>Flavobacterium sp., isolated from activated sludge.</title>
        <authorList>
            <person name="Ran Q."/>
        </authorList>
    </citation>
    <scope>NUCLEOTIDE SEQUENCE [LARGE SCALE GENOMIC DNA]</scope>
    <source>
        <strain evidence="3 4">HXWNR70</strain>
    </source>
</reference>
<dbReference type="Pfam" id="PF06114">
    <property type="entry name" value="Peptidase_M78"/>
    <property type="match status" value="1"/>
</dbReference>
<comment type="similarity">
    <text evidence="1">Belongs to the short-chain fatty acyl-CoA assimilation regulator (ScfR) family.</text>
</comment>
<organism evidence="3 4">
    <name type="scientific">Flavobacterium luminosum</name>
    <dbReference type="NCBI Taxonomy" id="2949086"/>
    <lineage>
        <taxon>Bacteria</taxon>
        <taxon>Pseudomonadati</taxon>
        <taxon>Bacteroidota</taxon>
        <taxon>Flavobacteriia</taxon>
        <taxon>Flavobacteriales</taxon>
        <taxon>Flavobacteriaceae</taxon>
        <taxon>Flavobacterium</taxon>
    </lineage>
</organism>
<evidence type="ECO:0000256" key="1">
    <source>
        <dbReference type="ARBA" id="ARBA00007227"/>
    </source>
</evidence>
<dbReference type="RefSeq" id="WP_250593366.1">
    <property type="nucleotide sequence ID" value="NZ_JAMLJM010000011.1"/>
</dbReference>
<dbReference type="Pfam" id="PF01381">
    <property type="entry name" value="HTH_3"/>
    <property type="match status" value="1"/>
</dbReference>
<comment type="caution">
    <text evidence="3">The sequence shown here is derived from an EMBL/GenBank/DDBJ whole genome shotgun (WGS) entry which is preliminary data.</text>
</comment>
<dbReference type="EMBL" id="JAMLJM010000011">
    <property type="protein sequence ID" value="MCL9809973.1"/>
    <property type="molecule type" value="Genomic_DNA"/>
</dbReference>
<dbReference type="PANTHER" id="PTHR43236:SF1">
    <property type="entry name" value="BLL7220 PROTEIN"/>
    <property type="match status" value="1"/>
</dbReference>
<dbReference type="SMART" id="SM00530">
    <property type="entry name" value="HTH_XRE"/>
    <property type="match status" value="1"/>
</dbReference>
<dbReference type="CDD" id="cd00093">
    <property type="entry name" value="HTH_XRE"/>
    <property type="match status" value="1"/>
</dbReference>
<name>A0ABT0TR57_9FLAO</name>
<dbReference type="Gene3D" id="1.10.10.2910">
    <property type="match status" value="1"/>
</dbReference>
<dbReference type="InterPro" id="IPR052345">
    <property type="entry name" value="Rad_response_metalloprotease"/>
</dbReference>
<dbReference type="Gene3D" id="1.10.260.40">
    <property type="entry name" value="lambda repressor-like DNA-binding domains"/>
    <property type="match status" value="1"/>
</dbReference>
<dbReference type="PROSITE" id="PS50943">
    <property type="entry name" value="HTH_CROC1"/>
    <property type="match status" value="1"/>
</dbReference>
<dbReference type="PANTHER" id="PTHR43236">
    <property type="entry name" value="ANTITOXIN HIGA1"/>
    <property type="match status" value="1"/>
</dbReference>